<gene>
    <name evidence="1" type="ORF">NSA58_03005</name>
</gene>
<keyword evidence="2" id="KW-1185">Reference proteome</keyword>
<dbReference type="RefSeq" id="WP_257560052.1">
    <property type="nucleotide sequence ID" value="NZ_JANKBY010000018.1"/>
</dbReference>
<name>A0A9X2S271_9FIRM</name>
<dbReference type="Proteomes" id="UP001140817">
    <property type="component" value="Unassembled WGS sequence"/>
</dbReference>
<dbReference type="AlphaFoldDB" id="A0A9X2S271"/>
<evidence type="ECO:0000313" key="2">
    <source>
        <dbReference type="Proteomes" id="UP001140817"/>
    </source>
</evidence>
<reference evidence="1" key="1">
    <citation type="submission" date="2022-07" db="EMBL/GenBank/DDBJ databases">
        <title>Enhanced cultured diversity of the mouse gut microbiota enables custom-made synthetic communities.</title>
        <authorList>
            <person name="Afrizal A."/>
        </authorList>
    </citation>
    <scope>NUCLEOTIDE SEQUENCE</scope>
    <source>
        <strain evidence="1">DSM 29186</strain>
    </source>
</reference>
<protein>
    <submittedName>
        <fullName evidence="1">Uncharacterized protein</fullName>
    </submittedName>
</protein>
<sequence>MKKEYKKPEIRVQNFQLNESIAGPCIEGDNTLITTFHDSMCVLEWQGYFTDDACEIGDPGYIECTDTYVETEGYFWS</sequence>
<accession>A0A9X2S271</accession>
<organism evidence="1 2">
    <name type="scientific">Terrisporobacter muris</name>
    <dbReference type="NCBI Taxonomy" id="2963284"/>
    <lineage>
        <taxon>Bacteria</taxon>
        <taxon>Bacillati</taxon>
        <taxon>Bacillota</taxon>
        <taxon>Clostridia</taxon>
        <taxon>Peptostreptococcales</taxon>
        <taxon>Peptostreptococcaceae</taxon>
        <taxon>Terrisporobacter</taxon>
    </lineage>
</organism>
<comment type="caution">
    <text evidence="1">The sequence shown here is derived from an EMBL/GenBank/DDBJ whole genome shotgun (WGS) entry which is preliminary data.</text>
</comment>
<evidence type="ECO:0000313" key="1">
    <source>
        <dbReference type="EMBL" id="MCR1821747.1"/>
    </source>
</evidence>
<dbReference type="EMBL" id="JANKBY010000018">
    <property type="protein sequence ID" value="MCR1821747.1"/>
    <property type="molecule type" value="Genomic_DNA"/>
</dbReference>
<proteinExistence type="predicted"/>